<keyword evidence="3 10" id="KW-0028">Amino-acid biosynthesis</keyword>
<evidence type="ECO:0000259" key="11">
    <source>
        <dbReference type="Pfam" id="PF00117"/>
    </source>
</evidence>
<comment type="subunit">
    <text evidence="2 10">Heterodimer of HisH and HisF.</text>
</comment>
<keyword evidence="4 10" id="KW-0378">Hydrolase</keyword>
<evidence type="ECO:0000256" key="9">
    <source>
        <dbReference type="ARBA" id="ARBA00049534"/>
    </source>
</evidence>
<evidence type="ECO:0000256" key="5">
    <source>
        <dbReference type="ARBA" id="ARBA00022962"/>
    </source>
</evidence>
<dbReference type="PROSITE" id="PS51273">
    <property type="entry name" value="GATASE_TYPE_1"/>
    <property type="match status" value="1"/>
</dbReference>
<evidence type="ECO:0000256" key="8">
    <source>
        <dbReference type="ARBA" id="ARBA00047838"/>
    </source>
</evidence>
<comment type="caution">
    <text evidence="12">The sequence shown here is derived from an EMBL/GenBank/DDBJ whole genome shotgun (WGS) entry which is preliminary data.</text>
</comment>
<dbReference type="Gene3D" id="3.40.50.880">
    <property type="match status" value="1"/>
</dbReference>
<dbReference type="EC" id="3.5.1.2" evidence="10"/>
<feature type="active site" evidence="10">
    <location>
        <position position="181"/>
    </location>
</feature>
<keyword evidence="7 10" id="KW-0456">Lyase</keyword>
<comment type="catalytic activity">
    <reaction evidence="9 10">
        <text>L-glutamine + H2O = L-glutamate + NH4(+)</text>
        <dbReference type="Rhea" id="RHEA:15889"/>
        <dbReference type="ChEBI" id="CHEBI:15377"/>
        <dbReference type="ChEBI" id="CHEBI:28938"/>
        <dbReference type="ChEBI" id="CHEBI:29985"/>
        <dbReference type="ChEBI" id="CHEBI:58359"/>
        <dbReference type="EC" id="3.5.1.2"/>
    </reaction>
</comment>
<dbReference type="InterPro" id="IPR017926">
    <property type="entry name" value="GATASE"/>
</dbReference>
<dbReference type="EMBL" id="JAFBER010000005">
    <property type="protein sequence ID" value="MBM7645004.1"/>
    <property type="molecule type" value="Genomic_DNA"/>
</dbReference>
<proteinExistence type="inferred from homology"/>
<evidence type="ECO:0000256" key="1">
    <source>
        <dbReference type="ARBA" id="ARBA00005091"/>
    </source>
</evidence>
<evidence type="ECO:0000256" key="10">
    <source>
        <dbReference type="HAMAP-Rule" id="MF_00278"/>
    </source>
</evidence>
<evidence type="ECO:0000313" key="13">
    <source>
        <dbReference type="Proteomes" id="UP000808914"/>
    </source>
</evidence>
<dbReference type="InterPro" id="IPR029062">
    <property type="entry name" value="Class_I_gatase-like"/>
</dbReference>
<gene>
    <name evidence="10" type="primary">hisH</name>
    <name evidence="12" type="ORF">JOD45_001213</name>
</gene>
<dbReference type="RefSeq" id="WP_205002948.1">
    <property type="nucleotide sequence ID" value="NZ_JAFBER010000005.1"/>
</dbReference>
<evidence type="ECO:0000256" key="3">
    <source>
        <dbReference type="ARBA" id="ARBA00022605"/>
    </source>
</evidence>
<dbReference type="GO" id="GO:0016757">
    <property type="term" value="F:glycosyltransferase activity"/>
    <property type="evidence" value="ECO:0007669"/>
    <property type="project" value="UniProtKB-KW"/>
</dbReference>
<feature type="active site" evidence="10">
    <location>
        <position position="183"/>
    </location>
</feature>
<accession>A0ABS2PZY6</accession>
<dbReference type="NCBIfam" id="TIGR01855">
    <property type="entry name" value="IMP_synth_hisH"/>
    <property type="match status" value="1"/>
</dbReference>
<dbReference type="Proteomes" id="UP000808914">
    <property type="component" value="Unassembled WGS sequence"/>
</dbReference>
<evidence type="ECO:0000256" key="7">
    <source>
        <dbReference type="ARBA" id="ARBA00023239"/>
    </source>
</evidence>
<feature type="domain" description="Glutamine amidotransferase" evidence="11">
    <location>
        <begin position="4"/>
        <end position="194"/>
    </location>
</feature>
<dbReference type="PIRSF" id="PIRSF000495">
    <property type="entry name" value="Amidotransf_hisH"/>
    <property type="match status" value="1"/>
</dbReference>
<keyword evidence="6 10" id="KW-0368">Histidine biosynthesis</keyword>
<keyword evidence="12" id="KW-0328">Glycosyltransferase</keyword>
<comment type="pathway">
    <text evidence="1 10">Amino-acid biosynthesis; L-histidine biosynthesis; L-histidine from 5-phospho-alpha-D-ribose 1-diphosphate: step 5/9.</text>
</comment>
<evidence type="ECO:0000256" key="2">
    <source>
        <dbReference type="ARBA" id="ARBA00011152"/>
    </source>
</evidence>
<keyword evidence="13" id="KW-1185">Reference proteome</keyword>
<name>A0ABS2PZY6_9BACL</name>
<dbReference type="Pfam" id="PF00117">
    <property type="entry name" value="GATase"/>
    <property type="match status" value="1"/>
</dbReference>
<dbReference type="PANTHER" id="PTHR42701">
    <property type="entry name" value="IMIDAZOLE GLYCEROL PHOSPHATE SYNTHASE SUBUNIT HISH"/>
    <property type="match status" value="1"/>
</dbReference>
<evidence type="ECO:0000256" key="6">
    <source>
        <dbReference type="ARBA" id="ARBA00023102"/>
    </source>
</evidence>
<dbReference type="EC" id="4.3.2.10" evidence="10"/>
<organism evidence="12 13">
    <name type="scientific">Scopulibacillus daqui</name>
    <dbReference type="NCBI Taxonomy" id="1469162"/>
    <lineage>
        <taxon>Bacteria</taxon>
        <taxon>Bacillati</taxon>
        <taxon>Bacillota</taxon>
        <taxon>Bacilli</taxon>
        <taxon>Bacillales</taxon>
        <taxon>Sporolactobacillaceae</taxon>
        <taxon>Scopulibacillus</taxon>
    </lineage>
</organism>
<reference evidence="12 13" key="1">
    <citation type="submission" date="2021-01" db="EMBL/GenBank/DDBJ databases">
        <title>Genomic Encyclopedia of Type Strains, Phase IV (KMG-IV): sequencing the most valuable type-strain genomes for metagenomic binning, comparative biology and taxonomic classification.</title>
        <authorList>
            <person name="Goeker M."/>
        </authorList>
    </citation>
    <scope>NUCLEOTIDE SEQUENCE [LARGE SCALE GENOMIC DNA]</scope>
    <source>
        <strain evidence="12 13">DSM 28236</strain>
    </source>
</reference>
<protein>
    <recommendedName>
        <fullName evidence="10">Imidazole glycerol phosphate synthase subunit HisH</fullName>
        <ecNumber evidence="10">4.3.2.10</ecNumber>
    </recommendedName>
    <alternativeName>
        <fullName evidence="10">IGP synthase glutaminase subunit</fullName>
        <ecNumber evidence="10">3.5.1.2</ecNumber>
    </alternativeName>
    <alternativeName>
        <fullName evidence="10">IGP synthase subunit HisH</fullName>
    </alternativeName>
    <alternativeName>
        <fullName evidence="10">ImGP synthase subunit HisH</fullName>
        <shortName evidence="10">IGPS subunit HisH</shortName>
    </alternativeName>
</protein>
<dbReference type="InterPro" id="IPR010139">
    <property type="entry name" value="Imidazole-glycPsynth_HisH"/>
</dbReference>
<comment type="subcellular location">
    <subcellularLocation>
        <location evidence="10">Cytoplasm</location>
    </subcellularLocation>
</comment>
<keyword evidence="10" id="KW-0963">Cytoplasm</keyword>
<dbReference type="HAMAP" id="MF_00278">
    <property type="entry name" value="HisH"/>
    <property type="match status" value="1"/>
</dbReference>
<sequence length="215" mass="23862">MIGILDYGMGNLHSVASALKRLGVDGLVSSKQSHLEETDGLILPGVGAFKDAMNLLHADGHVEFIKDYAKRKPLLGICLGMQLLFNESEEHGLTEGLELLPGRVRRFPAGGYKVPHMGWNELIVYQPQAPLIKHLKADYAYFVHSYYVETEDKSLLIATADYGIEVPAIVGRGKVFGTQFHPEKSGEFGLNLLSHFCQLSERGVIYDAIYHLSRH</sequence>
<dbReference type="CDD" id="cd01748">
    <property type="entry name" value="GATase1_IGP_Synthase"/>
    <property type="match status" value="1"/>
</dbReference>
<evidence type="ECO:0000313" key="12">
    <source>
        <dbReference type="EMBL" id="MBM7645004.1"/>
    </source>
</evidence>
<comment type="catalytic activity">
    <reaction evidence="8 10">
        <text>5-[(5-phospho-1-deoxy-D-ribulos-1-ylimino)methylamino]-1-(5-phospho-beta-D-ribosyl)imidazole-4-carboxamide + L-glutamine = D-erythro-1-(imidazol-4-yl)glycerol 3-phosphate + 5-amino-1-(5-phospho-beta-D-ribosyl)imidazole-4-carboxamide + L-glutamate + H(+)</text>
        <dbReference type="Rhea" id="RHEA:24793"/>
        <dbReference type="ChEBI" id="CHEBI:15378"/>
        <dbReference type="ChEBI" id="CHEBI:29985"/>
        <dbReference type="ChEBI" id="CHEBI:58278"/>
        <dbReference type="ChEBI" id="CHEBI:58359"/>
        <dbReference type="ChEBI" id="CHEBI:58475"/>
        <dbReference type="ChEBI" id="CHEBI:58525"/>
        <dbReference type="EC" id="4.3.2.10"/>
    </reaction>
</comment>
<feature type="active site" description="Nucleophile" evidence="10">
    <location>
        <position position="78"/>
    </location>
</feature>
<keyword evidence="5 10" id="KW-0315">Glutamine amidotransferase</keyword>
<dbReference type="SUPFAM" id="SSF52317">
    <property type="entry name" value="Class I glutamine amidotransferase-like"/>
    <property type="match status" value="1"/>
</dbReference>
<keyword evidence="12" id="KW-0808">Transferase</keyword>
<evidence type="ECO:0000256" key="4">
    <source>
        <dbReference type="ARBA" id="ARBA00022801"/>
    </source>
</evidence>
<dbReference type="PANTHER" id="PTHR42701:SF1">
    <property type="entry name" value="IMIDAZOLE GLYCEROL PHOSPHATE SYNTHASE SUBUNIT HISH"/>
    <property type="match status" value="1"/>
</dbReference>
<comment type="function">
    <text evidence="10">IGPS catalyzes the conversion of PRFAR and glutamine to IGP, AICAR and glutamate. The HisH subunit catalyzes the hydrolysis of glutamine to glutamate and ammonia as part of the synthesis of IGP and AICAR. The resulting ammonia molecule is channeled to the active site of HisF.</text>
</comment>